<keyword evidence="3" id="KW-1185">Reference proteome</keyword>
<dbReference type="EMBL" id="BQNB010012605">
    <property type="protein sequence ID" value="GJT05661.1"/>
    <property type="molecule type" value="Genomic_DNA"/>
</dbReference>
<reference evidence="2" key="2">
    <citation type="submission" date="2022-01" db="EMBL/GenBank/DDBJ databases">
        <authorList>
            <person name="Yamashiro T."/>
            <person name="Shiraishi A."/>
            <person name="Satake H."/>
            <person name="Nakayama K."/>
        </authorList>
    </citation>
    <scope>NUCLEOTIDE SEQUENCE</scope>
</reference>
<evidence type="ECO:0000256" key="1">
    <source>
        <dbReference type="SAM" id="MobiDB-lite"/>
    </source>
</evidence>
<proteinExistence type="predicted"/>
<feature type="region of interest" description="Disordered" evidence="1">
    <location>
        <begin position="37"/>
        <end position="65"/>
    </location>
</feature>
<sequence length="163" mass="18744">MKRVNTFVDYRTELVEKSSKKVETEFVEESSKKAEVEIAHESSSKRVGEELEQESIKKQKVDEDKETPELQSLIEIIPNEEEVAIDAYYFATKLHTIVELRDPNEERIATIKINKADGCSRDVLLLIFSQKAKRLNEVFGKAPPGDYDALMEKLDDFGDKYQV</sequence>
<name>A0ABQ5ASM1_9ASTR</name>
<organism evidence="2 3">
    <name type="scientific">Tanacetum coccineum</name>
    <dbReference type="NCBI Taxonomy" id="301880"/>
    <lineage>
        <taxon>Eukaryota</taxon>
        <taxon>Viridiplantae</taxon>
        <taxon>Streptophyta</taxon>
        <taxon>Embryophyta</taxon>
        <taxon>Tracheophyta</taxon>
        <taxon>Spermatophyta</taxon>
        <taxon>Magnoliopsida</taxon>
        <taxon>eudicotyledons</taxon>
        <taxon>Gunneridae</taxon>
        <taxon>Pentapetalae</taxon>
        <taxon>asterids</taxon>
        <taxon>campanulids</taxon>
        <taxon>Asterales</taxon>
        <taxon>Asteraceae</taxon>
        <taxon>Asteroideae</taxon>
        <taxon>Anthemideae</taxon>
        <taxon>Anthemidinae</taxon>
        <taxon>Tanacetum</taxon>
    </lineage>
</organism>
<evidence type="ECO:0000313" key="3">
    <source>
        <dbReference type="Proteomes" id="UP001151760"/>
    </source>
</evidence>
<evidence type="ECO:0000313" key="2">
    <source>
        <dbReference type="EMBL" id="GJT05661.1"/>
    </source>
</evidence>
<gene>
    <name evidence="2" type="ORF">Tco_0840123</name>
</gene>
<dbReference type="Proteomes" id="UP001151760">
    <property type="component" value="Unassembled WGS sequence"/>
</dbReference>
<reference evidence="2" key="1">
    <citation type="journal article" date="2022" name="Int. J. Mol. Sci.">
        <title>Draft Genome of Tanacetum Coccineum: Genomic Comparison of Closely Related Tanacetum-Family Plants.</title>
        <authorList>
            <person name="Yamashiro T."/>
            <person name="Shiraishi A."/>
            <person name="Nakayama K."/>
            <person name="Satake H."/>
        </authorList>
    </citation>
    <scope>NUCLEOTIDE SEQUENCE</scope>
</reference>
<accession>A0ABQ5ASM1</accession>
<feature type="compositionally biased region" description="Basic and acidic residues" evidence="1">
    <location>
        <begin position="37"/>
        <end position="63"/>
    </location>
</feature>
<protein>
    <submittedName>
        <fullName evidence="2">Uncharacterized protein</fullName>
    </submittedName>
</protein>
<comment type="caution">
    <text evidence="2">The sequence shown here is derived from an EMBL/GenBank/DDBJ whole genome shotgun (WGS) entry which is preliminary data.</text>
</comment>